<dbReference type="Pfam" id="PF12698">
    <property type="entry name" value="ABC2_membrane_3"/>
    <property type="match status" value="1"/>
</dbReference>
<evidence type="ECO:0000256" key="3">
    <source>
        <dbReference type="ARBA" id="ARBA00022989"/>
    </source>
</evidence>
<evidence type="ECO:0000313" key="7">
    <source>
        <dbReference type="EMBL" id="QII82909.1"/>
    </source>
</evidence>
<evidence type="ECO:0000313" key="8">
    <source>
        <dbReference type="Proteomes" id="UP000501451"/>
    </source>
</evidence>
<dbReference type="GO" id="GO:0016020">
    <property type="term" value="C:membrane"/>
    <property type="evidence" value="ECO:0007669"/>
    <property type="project" value="UniProtKB-SubCell"/>
</dbReference>
<reference evidence="7 8" key="1">
    <citation type="journal article" date="2017" name="Int. J. Syst. Evol. Microbiol.">
        <title>Jeotgalibaca porci sp. nov. and Jeotgalibaca arthritidis sp. nov., isolated from pigs, and emended description of the genus Jeotgalibaca.</title>
        <authorList>
            <person name="Zamora L."/>
            <person name="Perez-Sancho M."/>
            <person name="Dominguez L."/>
            <person name="Fernandez-Garayzabal J.F."/>
            <person name="Vela A.I."/>
        </authorList>
    </citation>
    <scope>NUCLEOTIDE SEQUENCE [LARGE SCALE GENOMIC DNA]</scope>
    <source>
        <strain evidence="7 8">CECT 9157</strain>
    </source>
</reference>
<feature type="transmembrane region" description="Helical" evidence="5">
    <location>
        <begin position="213"/>
        <end position="236"/>
    </location>
</feature>
<dbReference type="PANTHER" id="PTHR43027">
    <property type="entry name" value="DOXORUBICIN RESISTANCE ABC TRANSPORTER PERMEASE PROTEIN DRRC-RELATED"/>
    <property type="match status" value="1"/>
</dbReference>
<proteinExistence type="predicted"/>
<evidence type="ECO:0000256" key="4">
    <source>
        <dbReference type="ARBA" id="ARBA00023136"/>
    </source>
</evidence>
<feature type="transmembrane region" description="Helical" evidence="5">
    <location>
        <begin position="248"/>
        <end position="269"/>
    </location>
</feature>
<dbReference type="GO" id="GO:0140359">
    <property type="term" value="F:ABC-type transporter activity"/>
    <property type="evidence" value="ECO:0007669"/>
    <property type="project" value="InterPro"/>
</dbReference>
<accession>A0A6G7KCC4</accession>
<organism evidence="7 8">
    <name type="scientific">Jeotgalibaca arthritidis</name>
    <dbReference type="NCBI Taxonomy" id="1868794"/>
    <lineage>
        <taxon>Bacteria</taxon>
        <taxon>Bacillati</taxon>
        <taxon>Bacillota</taxon>
        <taxon>Bacilli</taxon>
        <taxon>Lactobacillales</taxon>
        <taxon>Carnobacteriaceae</taxon>
        <taxon>Jeotgalibaca</taxon>
    </lineage>
</organism>
<name>A0A6G7KCC4_9LACT</name>
<dbReference type="Proteomes" id="UP000501451">
    <property type="component" value="Chromosome"/>
</dbReference>
<dbReference type="AlphaFoldDB" id="A0A6G7KCC4"/>
<comment type="subcellular location">
    <subcellularLocation>
        <location evidence="1">Membrane</location>
        <topology evidence="1">Multi-pass membrane protein</topology>
    </subcellularLocation>
</comment>
<evidence type="ECO:0000256" key="5">
    <source>
        <dbReference type="SAM" id="Phobius"/>
    </source>
</evidence>
<feature type="transmembrane region" description="Helical" evidence="5">
    <location>
        <begin position="170"/>
        <end position="192"/>
    </location>
</feature>
<keyword evidence="4 5" id="KW-0472">Membrane</keyword>
<keyword evidence="2 5" id="KW-0812">Transmembrane</keyword>
<dbReference type="InterPro" id="IPR013525">
    <property type="entry name" value="ABC2_TM"/>
</dbReference>
<feature type="transmembrane region" description="Helical" evidence="5">
    <location>
        <begin position="21"/>
        <end position="40"/>
    </location>
</feature>
<protein>
    <submittedName>
        <fullName evidence="7">ABC transporter permease</fullName>
    </submittedName>
</protein>
<dbReference type="InterPro" id="IPR052902">
    <property type="entry name" value="ABC-2_transporter"/>
</dbReference>
<keyword evidence="8" id="KW-1185">Reference proteome</keyword>
<feature type="transmembrane region" description="Helical" evidence="5">
    <location>
        <begin position="276"/>
        <end position="296"/>
    </location>
</feature>
<feature type="transmembrane region" description="Helical" evidence="5">
    <location>
        <begin position="323"/>
        <end position="343"/>
    </location>
</feature>
<evidence type="ECO:0000256" key="2">
    <source>
        <dbReference type="ARBA" id="ARBA00022692"/>
    </source>
</evidence>
<sequence>MKTLHLTWFHLKRVLFNNWGFVLFTLGFPLVIIFFFLITMQSDSSAMTNQNIAVVNHSDYVEEQVVPHLSENFQVDFFDDAVEAFEQLDQLEVTMLYEIPEGFPFNDEQINIYSLSGKNRDALFESELFSRLTESRMNEAFSEANLSFESVEVAEAEWVRPTETINGDTAFVLFMLLFFMGYATGFIAGDLAKMRQEGLLTRSIISNTYSWQILGSVLFAYVLYEFLASTIVISIMSAVFNLPINHPALLVSLILSMSIFIVGLTMVLFRLFKNEALIQMIGMLLAIVLVFIPLIAESFTSLQFVQFLSPYYWIFEAIDTGQIFPNVPVVILYGLVLFTAGSFKIERLVKV</sequence>
<gene>
    <name evidence="7" type="ORF">G7057_10945</name>
</gene>
<dbReference type="EMBL" id="CP049740">
    <property type="protein sequence ID" value="QII82909.1"/>
    <property type="molecule type" value="Genomic_DNA"/>
</dbReference>
<keyword evidence="3 5" id="KW-1133">Transmembrane helix</keyword>
<evidence type="ECO:0000259" key="6">
    <source>
        <dbReference type="Pfam" id="PF12698"/>
    </source>
</evidence>
<dbReference type="PANTHER" id="PTHR43027:SF1">
    <property type="entry name" value="DOXORUBICIN RESISTANCE ABC TRANSPORTER PERMEASE PROTEIN DRRC-RELATED"/>
    <property type="match status" value="1"/>
</dbReference>
<feature type="domain" description="ABC-2 type transporter transmembrane" evidence="6">
    <location>
        <begin position="19"/>
        <end position="337"/>
    </location>
</feature>
<evidence type="ECO:0000256" key="1">
    <source>
        <dbReference type="ARBA" id="ARBA00004141"/>
    </source>
</evidence>
<dbReference type="KEGG" id="jar:G7057_10945"/>
<dbReference type="RefSeq" id="WP_166163722.1">
    <property type="nucleotide sequence ID" value="NZ_CP049740.1"/>
</dbReference>